<feature type="signal peptide" evidence="4">
    <location>
        <begin position="1"/>
        <end position="16"/>
    </location>
</feature>
<sequence>MGKLIVYLLFIGLSCAAVLPSDFAWGTATAAFQVEGAWNVSGRGPSIWDYFQNFPGRIYDNETAQIADDFYDRYPSDIKLLQQLGVKNFRVSLSWTRLLPNGLTSNVNQAGVQFYNTLLDALLAAGIQPYVTLYHWDLPQTFNNLTAQSTWLDPDVANKFNAYADFCFSTFGNKVKYWLTMNEIQTFTWIGYGVGTHAPGRCSPSWGDWCQQVGGGGNSSTEPYIAAHNALLAHGLAVQTYRNKYQKTQKGKIGMTINSGYNLPWDTSDEDDYKAVQYSLAFQYGWFADPQAFGRYPTEMSELITGNRLPTFTTEQSNMLKGSYDFLGLNYYASGYVHWTGTPGDNYGNDGRYTGSPYNKTGHLIGPFAQSSWLNVYPPGLRALLNWIKVRYNDPDIYIFENGVSCPGENDMPEAQALNDTFRMDYVYNHVMNMVDAIVNDKVKVRGYFLWSLLDNFEWTDGYSVRFGITYVNYNQNLTRTIKNSGYLYQSLIGYLGTHHAEELKNVSPYALAERAKTLNSYIYQD</sequence>
<protein>
    <recommendedName>
        <fullName evidence="7">Beta-glucosidase</fullName>
    </recommendedName>
</protein>
<keyword evidence="4" id="KW-0732">Signal</keyword>
<dbReference type="PROSITE" id="PS00653">
    <property type="entry name" value="GLYCOSYL_HYDROL_F1_2"/>
    <property type="match status" value="1"/>
</dbReference>
<keyword evidence="1" id="KW-0378">Hydrolase</keyword>
<accession>A0AAU9K704</accession>
<dbReference type="FunFam" id="3.20.20.80:FF:000041">
    <property type="entry name" value="Beta-glucosidase 7"/>
    <property type="match status" value="1"/>
</dbReference>
<dbReference type="GO" id="GO:0005975">
    <property type="term" value="P:carbohydrate metabolic process"/>
    <property type="evidence" value="ECO:0007669"/>
    <property type="project" value="InterPro"/>
</dbReference>
<evidence type="ECO:0000256" key="1">
    <source>
        <dbReference type="ARBA" id="ARBA00022801"/>
    </source>
</evidence>
<dbReference type="EMBL" id="CAJZBQ010000057">
    <property type="protein sequence ID" value="CAG9333782.1"/>
    <property type="molecule type" value="Genomic_DNA"/>
</dbReference>
<dbReference type="InterPro" id="IPR001360">
    <property type="entry name" value="Glyco_hydro_1"/>
</dbReference>
<dbReference type="PRINTS" id="PR00131">
    <property type="entry name" value="GLHYDRLASE1"/>
</dbReference>
<name>A0AAU9K704_9CILI</name>
<evidence type="ECO:0000313" key="5">
    <source>
        <dbReference type="EMBL" id="CAG9333782.1"/>
    </source>
</evidence>
<organism evidence="5 6">
    <name type="scientific">Blepharisma stoltei</name>
    <dbReference type="NCBI Taxonomy" id="1481888"/>
    <lineage>
        <taxon>Eukaryota</taxon>
        <taxon>Sar</taxon>
        <taxon>Alveolata</taxon>
        <taxon>Ciliophora</taxon>
        <taxon>Postciliodesmatophora</taxon>
        <taxon>Heterotrichea</taxon>
        <taxon>Heterotrichida</taxon>
        <taxon>Blepharismidae</taxon>
        <taxon>Blepharisma</taxon>
    </lineage>
</organism>
<dbReference type="Pfam" id="PF00232">
    <property type="entry name" value="Glyco_hydro_1"/>
    <property type="match status" value="1"/>
</dbReference>
<keyword evidence="6" id="KW-1185">Reference proteome</keyword>
<proteinExistence type="inferred from homology"/>
<comment type="similarity">
    <text evidence="3">Belongs to the glycosyl hydrolase 1 family.</text>
</comment>
<dbReference type="SUPFAM" id="SSF51445">
    <property type="entry name" value="(Trans)glycosidases"/>
    <property type="match status" value="1"/>
</dbReference>
<dbReference type="PANTHER" id="PTHR10353">
    <property type="entry name" value="GLYCOSYL HYDROLASE"/>
    <property type="match status" value="1"/>
</dbReference>
<feature type="chain" id="PRO_5044009552" description="Beta-glucosidase" evidence="4">
    <location>
        <begin position="17"/>
        <end position="526"/>
    </location>
</feature>
<dbReference type="Proteomes" id="UP001162131">
    <property type="component" value="Unassembled WGS sequence"/>
</dbReference>
<gene>
    <name evidence="5" type="ORF">BSTOLATCC_MIC59598</name>
</gene>
<dbReference type="InterPro" id="IPR033132">
    <property type="entry name" value="GH_1_N_CS"/>
</dbReference>
<evidence type="ECO:0008006" key="7">
    <source>
        <dbReference type="Google" id="ProtNLM"/>
    </source>
</evidence>
<keyword evidence="2" id="KW-0326">Glycosidase</keyword>
<reference evidence="5" key="1">
    <citation type="submission" date="2021-09" db="EMBL/GenBank/DDBJ databases">
        <authorList>
            <consortium name="AG Swart"/>
            <person name="Singh M."/>
            <person name="Singh A."/>
            <person name="Seah K."/>
            <person name="Emmerich C."/>
        </authorList>
    </citation>
    <scope>NUCLEOTIDE SEQUENCE</scope>
    <source>
        <strain evidence="5">ATCC30299</strain>
    </source>
</reference>
<evidence type="ECO:0000313" key="6">
    <source>
        <dbReference type="Proteomes" id="UP001162131"/>
    </source>
</evidence>
<comment type="caution">
    <text evidence="5">The sequence shown here is derived from an EMBL/GenBank/DDBJ whole genome shotgun (WGS) entry which is preliminary data.</text>
</comment>
<evidence type="ECO:0000256" key="3">
    <source>
        <dbReference type="RuleBase" id="RU003690"/>
    </source>
</evidence>
<dbReference type="AlphaFoldDB" id="A0AAU9K704"/>
<dbReference type="PROSITE" id="PS51257">
    <property type="entry name" value="PROKAR_LIPOPROTEIN"/>
    <property type="match status" value="1"/>
</dbReference>
<evidence type="ECO:0000256" key="2">
    <source>
        <dbReference type="ARBA" id="ARBA00023295"/>
    </source>
</evidence>
<dbReference type="GO" id="GO:0008422">
    <property type="term" value="F:beta-glucosidase activity"/>
    <property type="evidence" value="ECO:0007669"/>
    <property type="project" value="UniProtKB-ARBA"/>
</dbReference>
<dbReference type="PANTHER" id="PTHR10353:SF137">
    <property type="entry name" value="MYROSINASE 3-RELATED"/>
    <property type="match status" value="1"/>
</dbReference>
<dbReference type="Gene3D" id="3.20.20.80">
    <property type="entry name" value="Glycosidases"/>
    <property type="match status" value="1"/>
</dbReference>
<dbReference type="InterPro" id="IPR017853">
    <property type="entry name" value="GH"/>
</dbReference>
<evidence type="ECO:0000256" key="4">
    <source>
        <dbReference type="SAM" id="SignalP"/>
    </source>
</evidence>